<gene>
    <name evidence="1" type="ORF">XSR1_130063</name>
</gene>
<dbReference type="STRING" id="1427518.XSR1_130063"/>
<proteinExistence type="predicted"/>
<dbReference type="EMBL" id="CBXF010000035">
    <property type="protein sequence ID" value="CDL81462.1"/>
    <property type="molecule type" value="Genomic_DNA"/>
</dbReference>
<dbReference type="AlphaFoldDB" id="W1ISL6"/>
<keyword evidence="2" id="KW-1185">Reference proteome</keyword>
<protein>
    <recommendedName>
        <fullName evidence="3">Transposase</fullName>
    </recommendedName>
</protein>
<dbReference type="Proteomes" id="UP000019202">
    <property type="component" value="Unassembled WGS sequence"/>
</dbReference>
<reference evidence="1" key="1">
    <citation type="submission" date="2013-11" db="EMBL/GenBank/DDBJ databases">
        <title>Draft genome sequence and annotation of the entomopathogenic bacteria, Xenorhabdus cabanillasi strain JM26 and Xenorhabdus szentirmai strain DSM 16338.</title>
        <authorList>
            <person name="Gualtieri M."/>
            <person name="Ogier J.C."/>
            <person name="Pages S."/>
            <person name="Givaudan A."/>
            <person name="Gaudriault S."/>
        </authorList>
    </citation>
    <scope>NUCLEOTIDE SEQUENCE [LARGE SCALE GENOMIC DNA]</scope>
    <source>
        <strain evidence="1">DSM 16338</strain>
    </source>
</reference>
<evidence type="ECO:0000313" key="1">
    <source>
        <dbReference type="EMBL" id="CDL81462.1"/>
    </source>
</evidence>
<accession>W1ISL6</accession>
<dbReference type="GeneID" id="97127127"/>
<comment type="caution">
    <text evidence="1">The sequence shown here is derived from an EMBL/GenBank/DDBJ whole genome shotgun (WGS) entry which is preliminary data.</text>
</comment>
<organism evidence="1 2">
    <name type="scientific">Xenorhabdus szentirmaii DSM 16338</name>
    <dbReference type="NCBI Taxonomy" id="1427518"/>
    <lineage>
        <taxon>Bacteria</taxon>
        <taxon>Pseudomonadati</taxon>
        <taxon>Pseudomonadota</taxon>
        <taxon>Gammaproteobacteria</taxon>
        <taxon>Enterobacterales</taxon>
        <taxon>Morganellaceae</taxon>
        <taxon>Xenorhabdus</taxon>
    </lineage>
</organism>
<sequence length="44" mass="4938">MSDNIVVGIDIAKLKFDVAVWSGKNHDKTKHFSNDLQGFDAFID</sequence>
<evidence type="ECO:0000313" key="2">
    <source>
        <dbReference type="Proteomes" id="UP000019202"/>
    </source>
</evidence>
<name>W1ISL6_9GAMM</name>
<evidence type="ECO:0008006" key="3">
    <source>
        <dbReference type="Google" id="ProtNLM"/>
    </source>
</evidence>
<dbReference type="RefSeq" id="WP_244431749.1">
    <property type="nucleotide sequence ID" value="NZ_CAWLWS010000035.1"/>
</dbReference>